<keyword evidence="4 9" id="KW-0812">Transmembrane</keyword>
<comment type="caution">
    <text evidence="11">The sequence shown here is derived from an EMBL/GenBank/DDBJ whole genome shotgun (WGS) entry which is preliminary data.</text>
</comment>
<dbReference type="InterPro" id="IPR045221">
    <property type="entry name" value="Sphingomyelin_synth-like"/>
</dbReference>
<keyword evidence="7" id="KW-0443">Lipid metabolism</keyword>
<keyword evidence="8 9" id="KW-0472">Membrane</keyword>
<evidence type="ECO:0000256" key="2">
    <source>
        <dbReference type="ARBA" id="ARBA00005441"/>
    </source>
</evidence>
<evidence type="ECO:0000256" key="6">
    <source>
        <dbReference type="ARBA" id="ARBA00022989"/>
    </source>
</evidence>
<feature type="transmembrane region" description="Helical" evidence="9">
    <location>
        <begin position="123"/>
        <end position="143"/>
    </location>
</feature>
<comment type="subcellular location">
    <subcellularLocation>
        <location evidence="1">Membrane</location>
        <topology evidence="1">Multi-pass membrane protein</topology>
    </subcellularLocation>
</comment>
<feature type="transmembrane region" description="Helical" evidence="9">
    <location>
        <begin position="248"/>
        <end position="266"/>
    </location>
</feature>
<dbReference type="InterPro" id="IPR025749">
    <property type="entry name" value="Sphingomyelin_synth-like_dom"/>
</dbReference>
<keyword evidence="12" id="KW-1185">Reference proteome</keyword>
<evidence type="ECO:0000256" key="5">
    <source>
        <dbReference type="ARBA" id="ARBA00022919"/>
    </source>
</evidence>
<feature type="transmembrane region" description="Helical" evidence="9">
    <location>
        <begin position="209"/>
        <end position="227"/>
    </location>
</feature>
<organism evidence="11 12">
    <name type="scientific">Entamoeba nuttalli</name>
    <dbReference type="NCBI Taxonomy" id="412467"/>
    <lineage>
        <taxon>Eukaryota</taxon>
        <taxon>Amoebozoa</taxon>
        <taxon>Evosea</taxon>
        <taxon>Archamoebae</taxon>
        <taxon>Mastigamoebida</taxon>
        <taxon>Entamoebidae</taxon>
        <taxon>Entamoeba</taxon>
    </lineage>
</organism>
<evidence type="ECO:0000256" key="8">
    <source>
        <dbReference type="ARBA" id="ARBA00023136"/>
    </source>
</evidence>
<dbReference type="PANTHER" id="PTHR21290">
    <property type="entry name" value="SPHINGOMYELIN SYNTHETASE"/>
    <property type="match status" value="1"/>
</dbReference>
<reference evidence="11 12" key="1">
    <citation type="journal article" date="2019" name="PLoS Negl. Trop. Dis.">
        <title>Whole genome sequencing of Entamoeba nuttalli reveals mammalian host-related molecular signatures and a novel octapeptide-repeat surface protein.</title>
        <authorList>
            <person name="Tanaka M."/>
            <person name="Makiuchi T."/>
            <person name="Komiyama T."/>
            <person name="Shiina T."/>
            <person name="Osaki K."/>
            <person name="Tachibana H."/>
        </authorList>
    </citation>
    <scope>NUCLEOTIDE SEQUENCE [LARGE SCALE GENOMIC DNA]</scope>
    <source>
        <strain evidence="11 12">P19-061405</strain>
    </source>
</reference>
<evidence type="ECO:0000313" key="12">
    <source>
        <dbReference type="Proteomes" id="UP001628156"/>
    </source>
</evidence>
<evidence type="ECO:0000256" key="1">
    <source>
        <dbReference type="ARBA" id="ARBA00004141"/>
    </source>
</evidence>
<evidence type="ECO:0000256" key="4">
    <source>
        <dbReference type="ARBA" id="ARBA00022692"/>
    </source>
</evidence>
<name>A0ABQ0DDZ1_9EUKA</name>
<dbReference type="Proteomes" id="UP001628156">
    <property type="component" value="Unassembled WGS sequence"/>
</dbReference>
<accession>A0ABQ0DDZ1</accession>
<comment type="similarity">
    <text evidence="2">Belongs to the sphingomyelin synthase family.</text>
</comment>
<evidence type="ECO:0000256" key="7">
    <source>
        <dbReference type="ARBA" id="ARBA00023098"/>
    </source>
</evidence>
<dbReference type="PANTHER" id="PTHR21290:SF25">
    <property type="entry name" value="SPHINGOMYELIN SYNTHASE-RELATED PROTEIN 1"/>
    <property type="match status" value="1"/>
</dbReference>
<evidence type="ECO:0000256" key="3">
    <source>
        <dbReference type="ARBA" id="ARBA00022679"/>
    </source>
</evidence>
<keyword evidence="6 9" id="KW-1133">Transmembrane helix</keyword>
<sequence length="338" mass="39172">MTTHTSTESCLIIQSKERIITVEDWNGLRSCTYYFWSSVKDTFFFVKRLVLSFKHPLQALKTLFTSPIICCFIFMIICGLLNGLSISFAQEFQRQWYRSHPTVHFKEFVLDDLLFFVFSFRDLIGFADKYLGFLVVVMVFRFLLCKGRLIVLRRFVTLMGVMFLMRIICVYMTLLNDPSINYSTATGNPLVESFLISGGIHVSTVDKMFSGHTGSITLTGMFLIYYHDQYPIFHSKRLHYSLSLTFKIIVLLYVACGLCLFTIVRIHYTSDVFVGLILASTIFCLYHSYIPLAQTKNNIFNCILCWIEQDADDIPKIQFIKQEPIQNNTTLLESIELE</sequence>
<feature type="transmembrane region" description="Helical" evidence="9">
    <location>
        <begin position="63"/>
        <end position="89"/>
    </location>
</feature>
<protein>
    <recommendedName>
        <fullName evidence="10">Sphingomyelin synthase-like domain-containing protein</fullName>
    </recommendedName>
</protein>
<evidence type="ECO:0000259" key="10">
    <source>
        <dbReference type="Pfam" id="PF14360"/>
    </source>
</evidence>
<feature type="transmembrane region" description="Helical" evidence="9">
    <location>
        <begin position="155"/>
        <end position="174"/>
    </location>
</feature>
<proteinExistence type="inferred from homology"/>
<feature type="transmembrane region" description="Helical" evidence="9">
    <location>
        <begin position="272"/>
        <end position="290"/>
    </location>
</feature>
<dbReference type="Pfam" id="PF14360">
    <property type="entry name" value="PAP2_C"/>
    <property type="match status" value="1"/>
</dbReference>
<evidence type="ECO:0000256" key="9">
    <source>
        <dbReference type="SAM" id="Phobius"/>
    </source>
</evidence>
<keyword evidence="5" id="KW-0746">Sphingolipid metabolism</keyword>
<keyword evidence="3" id="KW-0808">Transferase</keyword>
<feature type="domain" description="Sphingomyelin synthase-like" evidence="10">
    <location>
        <begin position="206"/>
        <end position="287"/>
    </location>
</feature>
<evidence type="ECO:0000313" key="11">
    <source>
        <dbReference type="EMBL" id="GAB1221080.1"/>
    </source>
</evidence>
<dbReference type="EMBL" id="BAAFRS010000063">
    <property type="protein sequence ID" value="GAB1221080.1"/>
    <property type="molecule type" value="Genomic_DNA"/>
</dbReference>
<gene>
    <name evidence="11" type="ORF">ENUP19_0063G0040</name>
</gene>